<keyword evidence="3" id="KW-0804">Transcription</keyword>
<dbReference type="InterPro" id="IPR003313">
    <property type="entry name" value="AraC-bd"/>
</dbReference>
<dbReference type="SMART" id="SM00342">
    <property type="entry name" value="HTH_ARAC"/>
    <property type="match status" value="1"/>
</dbReference>
<comment type="caution">
    <text evidence="5">The sequence shown here is derived from an EMBL/GenBank/DDBJ whole genome shotgun (WGS) entry which is preliminary data.</text>
</comment>
<dbReference type="InterPro" id="IPR018060">
    <property type="entry name" value="HTH_AraC"/>
</dbReference>
<evidence type="ECO:0000313" key="6">
    <source>
        <dbReference type="Proteomes" id="UP000092714"/>
    </source>
</evidence>
<dbReference type="SUPFAM" id="SSF51215">
    <property type="entry name" value="Regulatory protein AraC"/>
    <property type="match status" value="1"/>
</dbReference>
<dbReference type="Pfam" id="PF02311">
    <property type="entry name" value="AraC_binding"/>
    <property type="match status" value="1"/>
</dbReference>
<dbReference type="Gene3D" id="1.10.10.60">
    <property type="entry name" value="Homeodomain-like"/>
    <property type="match status" value="2"/>
</dbReference>
<evidence type="ECO:0000259" key="4">
    <source>
        <dbReference type="PROSITE" id="PS01124"/>
    </source>
</evidence>
<dbReference type="eggNOG" id="COG2207">
    <property type="taxonomic scope" value="Bacteria"/>
</dbReference>
<dbReference type="PROSITE" id="PS01124">
    <property type="entry name" value="HTH_ARAC_FAMILY_2"/>
    <property type="match status" value="1"/>
</dbReference>
<feature type="domain" description="HTH araC/xylS-type" evidence="4">
    <location>
        <begin position="174"/>
        <end position="272"/>
    </location>
</feature>
<evidence type="ECO:0000256" key="1">
    <source>
        <dbReference type="ARBA" id="ARBA00023015"/>
    </source>
</evidence>
<dbReference type="AlphaFoldDB" id="A0A174I591"/>
<dbReference type="PROSITE" id="PS00041">
    <property type="entry name" value="HTH_ARAC_FAMILY_1"/>
    <property type="match status" value="1"/>
</dbReference>
<evidence type="ECO:0000313" key="5">
    <source>
        <dbReference type="EMBL" id="OBY10084.1"/>
    </source>
</evidence>
<dbReference type="InterPro" id="IPR037923">
    <property type="entry name" value="HTH-like"/>
</dbReference>
<dbReference type="Pfam" id="PF12833">
    <property type="entry name" value="HTH_18"/>
    <property type="match status" value="1"/>
</dbReference>
<accession>A0A174I591</accession>
<dbReference type="InterPro" id="IPR009057">
    <property type="entry name" value="Homeodomain-like_sf"/>
</dbReference>
<dbReference type="OrthoDB" id="9813413at2"/>
<gene>
    <name evidence="5" type="ORF">CP373A1_13365</name>
</gene>
<evidence type="ECO:0000256" key="2">
    <source>
        <dbReference type="ARBA" id="ARBA00023125"/>
    </source>
</evidence>
<dbReference type="EMBL" id="MAPZ01000025">
    <property type="protein sequence ID" value="OBY10084.1"/>
    <property type="molecule type" value="Genomic_DNA"/>
</dbReference>
<dbReference type="SUPFAM" id="SSF46689">
    <property type="entry name" value="Homeodomain-like"/>
    <property type="match status" value="2"/>
</dbReference>
<name>A0A174I591_9CLOT</name>
<dbReference type="PANTHER" id="PTHR43280:SF30">
    <property type="entry name" value="MMSAB OPERON REGULATORY PROTEIN"/>
    <property type="match status" value="1"/>
</dbReference>
<dbReference type="RefSeq" id="WP_049178824.1">
    <property type="nucleotide sequence ID" value="NZ_CABHIH010000003.1"/>
</dbReference>
<sequence>MQILWNKYKSNNFEANLDECGIEQGTPGAGYNYKVEKNAVIHYISKGSGTFKINDKIYTLKKGDGFILLKDMNVEYIPSIDDPWKYYWIGFSGQSLNEYLKRTSIIDSCVINFSKKSKIPNLIIDMCNISKKYDQTSSDDILLLSKLHLLLYYISSEFPKAFKYNNNLTHTYIQEATTFINNNYMNPITVQEVADHVNLSRSYLYKMFIKHLGESTQSYLINIRMYKSSILLKETSLSIAEIANKVGYSDPLLFSKIFSKHFSMSASKYRKSHQKNKKC</sequence>
<dbReference type="PANTHER" id="PTHR43280">
    <property type="entry name" value="ARAC-FAMILY TRANSCRIPTIONAL REGULATOR"/>
    <property type="match status" value="1"/>
</dbReference>
<protein>
    <submittedName>
        <fullName evidence="5">AraC family transcriptional regulator</fullName>
    </submittedName>
</protein>
<reference evidence="5 6" key="1">
    <citation type="submission" date="2016-06" db="EMBL/GenBank/DDBJ databases">
        <authorList>
            <person name="Kjaerup R.B."/>
            <person name="Dalgaard T.S."/>
            <person name="Juul-Madsen H.R."/>
        </authorList>
    </citation>
    <scope>NUCLEOTIDE SEQUENCE [LARGE SCALE GENOMIC DNA]</scope>
    <source>
        <strain evidence="5 6">373-A1</strain>
    </source>
</reference>
<dbReference type="Proteomes" id="UP000092714">
    <property type="component" value="Unassembled WGS sequence"/>
</dbReference>
<keyword evidence="6" id="KW-1185">Reference proteome</keyword>
<keyword evidence="2" id="KW-0238">DNA-binding</keyword>
<dbReference type="CDD" id="cd06986">
    <property type="entry name" value="cupin_MmsR-like_N"/>
    <property type="match status" value="1"/>
</dbReference>
<organism evidence="5 6">
    <name type="scientific">Clostridium paraputrificum</name>
    <dbReference type="NCBI Taxonomy" id="29363"/>
    <lineage>
        <taxon>Bacteria</taxon>
        <taxon>Bacillati</taxon>
        <taxon>Bacillota</taxon>
        <taxon>Clostridia</taxon>
        <taxon>Eubacteriales</taxon>
        <taxon>Clostridiaceae</taxon>
        <taxon>Clostridium</taxon>
    </lineage>
</organism>
<keyword evidence="1" id="KW-0805">Transcription regulation</keyword>
<dbReference type="InterPro" id="IPR018062">
    <property type="entry name" value="HTH_AraC-typ_CS"/>
</dbReference>
<dbReference type="GO" id="GO:0043565">
    <property type="term" value="F:sequence-specific DNA binding"/>
    <property type="evidence" value="ECO:0007669"/>
    <property type="project" value="InterPro"/>
</dbReference>
<evidence type="ECO:0000256" key="3">
    <source>
        <dbReference type="ARBA" id="ARBA00023163"/>
    </source>
</evidence>
<proteinExistence type="predicted"/>
<dbReference type="GO" id="GO:0003700">
    <property type="term" value="F:DNA-binding transcription factor activity"/>
    <property type="evidence" value="ECO:0007669"/>
    <property type="project" value="InterPro"/>
</dbReference>